<dbReference type="Gene3D" id="3.10.50.30">
    <property type="entry name" value="Transcription elongation factor, GreA/GreB, C-terminal domain"/>
    <property type="match status" value="1"/>
</dbReference>
<feature type="domain" description="Transcription elongation factor GreA/GreB C-terminal" evidence="3">
    <location>
        <begin position="536"/>
        <end position="609"/>
    </location>
</feature>
<evidence type="ECO:0000256" key="1">
    <source>
        <dbReference type="ARBA" id="ARBA00023015"/>
    </source>
</evidence>
<protein>
    <submittedName>
        <fullName evidence="5">Transcription elongation GreA/GreB family factor</fullName>
    </submittedName>
</protein>
<keyword evidence="1" id="KW-0805">Transcription regulation</keyword>
<proteinExistence type="predicted"/>
<dbReference type="InterPro" id="IPR036805">
    <property type="entry name" value="Tscrpt_elong_fac_GreA/B_N_sf"/>
</dbReference>
<evidence type="ECO:0000259" key="3">
    <source>
        <dbReference type="Pfam" id="PF01272"/>
    </source>
</evidence>
<dbReference type="GO" id="GO:0006354">
    <property type="term" value="P:DNA-templated transcription elongation"/>
    <property type="evidence" value="ECO:0007669"/>
    <property type="project" value="TreeGrafter"/>
</dbReference>
<accession>A0A366HS70</accession>
<dbReference type="EMBL" id="QNRR01000002">
    <property type="protein sequence ID" value="RBP46530.1"/>
    <property type="molecule type" value="Genomic_DNA"/>
</dbReference>
<dbReference type="InterPro" id="IPR022691">
    <property type="entry name" value="Tscrpt_elong_fac_GreA/B_N"/>
</dbReference>
<dbReference type="InterPro" id="IPR023459">
    <property type="entry name" value="Tscrpt_elong_fac_GreA/B_fam"/>
</dbReference>
<dbReference type="GO" id="GO:0070063">
    <property type="term" value="F:RNA polymerase binding"/>
    <property type="evidence" value="ECO:0007669"/>
    <property type="project" value="InterPro"/>
</dbReference>
<reference evidence="5 6" key="1">
    <citation type="submission" date="2018-06" db="EMBL/GenBank/DDBJ databases">
        <title>Genomic Encyclopedia of Type Strains, Phase IV (KMG-IV): sequencing the most valuable type-strain genomes for metagenomic binning, comparative biology and taxonomic classification.</title>
        <authorList>
            <person name="Goeker M."/>
        </authorList>
    </citation>
    <scope>NUCLEOTIDE SEQUENCE [LARGE SCALE GENOMIC DNA]</scope>
    <source>
        <strain evidence="5 6">DSM 25532</strain>
    </source>
</reference>
<gene>
    <name evidence="5" type="ORF">DES53_102921</name>
</gene>
<keyword evidence="2" id="KW-0804">Transcription</keyword>
<sequence length="617" mass="68459">MMHPEAEKLVQAGKLSRPDAEKLSKLTVGACVVHKSWGAGRIAEWDLLGDRVVVDFEDKKGHPLKLAFAIGSLDLLPEGHLLARRVSDLDGLKALAKDNPAELVELSLKSHGNTMSLDALEALLSPRVISAAEYKGWWTAAKKALKDRRHIVVPAKRTEMLARRETGGVSNAQAMIDDLAKARDMRAKLNALARIQKDLDLFSDKSTELVPAFDEVSNTVRKAWRLHPKEALQLLLARDELADVAKVPLPESSFKAEELLREARPTLAEASSGLPAALLSRFYRAFPVAFPERAWVQESLNHLTKTGGRAVAEIAAVLDANDELDQLAEFLKRSVRNRQLSTDLLIWMCKERKGKSESVFDIDLGNAIISAIEDDNAAGGPKRVGRLYDAFAEDPGLLGEMVKDADDDELRLFTKRILSSQVFDDLTRRSLMGRLIKARPETQELMESNTSRQESALVVSWESMEKRKVDLEDLVKNKIPQNKKDIQIAREYGDLRENFEYKSARQQQAVLLRLQSKYERELRNARGTDFIGCSTESVGIGTIVDIEDVATGAKQTYTILGAWDGDPDKHILSYLSEMAKALIGKRPGEEAEVPTDSGVNRTVRVAAIRLYAQAVAA</sequence>
<dbReference type="GO" id="GO:0003677">
    <property type="term" value="F:DNA binding"/>
    <property type="evidence" value="ECO:0007669"/>
    <property type="project" value="InterPro"/>
</dbReference>
<evidence type="ECO:0000256" key="2">
    <source>
        <dbReference type="ARBA" id="ARBA00023163"/>
    </source>
</evidence>
<comment type="caution">
    <text evidence="5">The sequence shown here is derived from an EMBL/GenBank/DDBJ whole genome shotgun (WGS) entry which is preliminary data.</text>
</comment>
<dbReference type="AlphaFoldDB" id="A0A366HS70"/>
<dbReference type="Proteomes" id="UP000253426">
    <property type="component" value="Unassembled WGS sequence"/>
</dbReference>
<dbReference type="RefSeq" id="WP_113958035.1">
    <property type="nucleotide sequence ID" value="NZ_QNRR01000002.1"/>
</dbReference>
<evidence type="ECO:0000259" key="4">
    <source>
        <dbReference type="Pfam" id="PF03449"/>
    </source>
</evidence>
<dbReference type="InterPro" id="IPR036953">
    <property type="entry name" value="GreA/GreB_C_sf"/>
</dbReference>
<keyword evidence="6" id="KW-1185">Reference proteome</keyword>
<dbReference type="PANTHER" id="PTHR30437:SF4">
    <property type="entry name" value="TRANSCRIPTION ELONGATION FACTOR GREA"/>
    <property type="match status" value="1"/>
</dbReference>
<dbReference type="GO" id="GO:0032784">
    <property type="term" value="P:regulation of DNA-templated transcription elongation"/>
    <property type="evidence" value="ECO:0007669"/>
    <property type="project" value="InterPro"/>
</dbReference>
<name>A0A366HS70_9BACT</name>
<dbReference type="Pfam" id="PF01272">
    <property type="entry name" value="GreA_GreB"/>
    <property type="match status" value="1"/>
</dbReference>
<dbReference type="OrthoDB" id="9808774at2"/>
<dbReference type="Pfam" id="PF03449">
    <property type="entry name" value="GreA_GreB_N"/>
    <property type="match status" value="1"/>
</dbReference>
<dbReference type="SUPFAM" id="SSF46557">
    <property type="entry name" value="GreA transcript cleavage protein, N-terminal domain"/>
    <property type="match status" value="1"/>
</dbReference>
<dbReference type="InterPro" id="IPR001437">
    <property type="entry name" value="Tscrpt_elong_fac_GreA/B_C"/>
</dbReference>
<organism evidence="5 6">
    <name type="scientific">Roseimicrobium gellanilyticum</name>
    <dbReference type="NCBI Taxonomy" id="748857"/>
    <lineage>
        <taxon>Bacteria</taxon>
        <taxon>Pseudomonadati</taxon>
        <taxon>Verrucomicrobiota</taxon>
        <taxon>Verrucomicrobiia</taxon>
        <taxon>Verrucomicrobiales</taxon>
        <taxon>Verrucomicrobiaceae</taxon>
        <taxon>Roseimicrobium</taxon>
    </lineage>
</organism>
<evidence type="ECO:0000313" key="5">
    <source>
        <dbReference type="EMBL" id="RBP46530.1"/>
    </source>
</evidence>
<dbReference type="PANTHER" id="PTHR30437">
    <property type="entry name" value="TRANSCRIPTION ELONGATION FACTOR GREA"/>
    <property type="match status" value="1"/>
</dbReference>
<feature type="domain" description="Transcription elongation factor GreA/GreB N-terminal" evidence="4">
    <location>
        <begin position="459"/>
        <end position="526"/>
    </location>
</feature>
<dbReference type="SUPFAM" id="SSF54534">
    <property type="entry name" value="FKBP-like"/>
    <property type="match status" value="1"/>
</dbReference>
<evidence type="ECO:0000313" key="6">
    <source>
        <dbReference type="Proteomes" id="UP000253426"/>
    </source>
</evidence>
<dbReference type="Gene3D" id="1.10.287.180">
    <property type="entry name" value="Transcription elongation factor, GreA/GreB, N-terminal domain"/>
    <property type="match status" value="1"/>
</dbReference>